<reference evidence="4" key="1">
    <citation type="journal article" date="2014" name="BMC Genomics">
        <title>The genome sequence of the biocontrol fungus Metarhizium anisopliae and comparative genomics of Metarhizium species.</title>
        <authorList>
            <person name="Pattemore J.A."/>
            <person name="Hane J.K."/>
            <person name="Williams A.H."/>
            <person name="Wilson B.A."/>
            <person name="Stodart B.J."/>
            <person name="Ash G.J."/>
        </authorList>
    </citation>
    <scope>NUCLEOTIDE SEQUENCE [LARGE SCALE GENOMIC DNA]</scope>
    <source>
        <strain evidence="4">BRIP 53293</strain>
    </source>
</reference>
<dbReference type="STRING" id="1291518.A0A0D9NVG3"/>
<dbReference type="InterPro" id="IPR037523">
    <property type="entry name" value="VOC_core"/>
</dbReference>
<evidence type="ECO:0000256" key="1">
    <source>
        <dbReference type="SAM" id="SignalP"/>
    </source>
</evidence>
<dbReference type="InterPro" id="IPR004360">
    <property type="entry name" value="Glyas_Fos-R_dOase_dom"/>
</dbReference>
<organism evidence="3 4">
    <name type="scientific">Metarhizium anisopliae BRIP 53293</name>
    <dbReference type="NCBI Taxonomy" id="1291518"/>
    <lineage>
        <taxon>Eukaryota</taxon>
        <taxon>Fungi</taxon>
        <taxon>Dikarya</taxon>
        <taxon>Ascomycota</taxon>
        <taxon>Pezizomycotina</taxon>
        <taxon>Sordariomycetes</taxon>
        <taxon>Hypocreomycetidae</taxon>
        <taxon>Hypocreales</taxon>
        <taxon>Clavicipitaceae</taxon>
        <taxon>Metarhizium</taxon>
    </lineage>
</organism>
<keyword evidence="4" id="KW-1185">Reference proteome</keyword>
<evidence type="ECO:0000313" key="3">
    <source>
        <dbReference type="EMBL" id="KJK76535.1"/>
    </source>
</evidence>
<dbReference type="OrthoDB" id="16820at2759"/>
<keyword evidence="1" id="KW-0732">Signal</keyword>
<sequence>MVFKSILVAIALVLAHPVLPVLACVKRSNGSTGNELDFQLGSDAPSDPATVGYLLNHLSLNVANLSASIAFYEQVFGMRHMFTIQVTDHYSFAYMTHSHGGRNGTGYQTAAELNRERTNSAGMIELWNLQVPRRDLPESGDAISRVGHFGMIVPDIKAAQARFDTFPGLKILKRYGDPFPTQGRIITANSLSASSLGQLDAEERKNIADSLTSFHRTFIFAEDPDGNIIEIQPQD</sequence>
<protein>
    <recommendedName>
        <fullName evidence="2">VOC domain-containing protein</fullName>
    </recommendedName>
</protein>
<proteinExistence type="predicted"/>
<dbReference type="Proteomes" id="UP000054544">
    <property type="component" value="Unassembled WGS sequence"/>
</dbReference>
<dbReference type="Gene3D" id="3.10.180.10">
    <property type="entry name" value="2,3-Dihydroxybiphenyl 1,2-Dioxygenase, domain 1"/>
    <property type="match status" value="1"/>
</dbReference>
<name>A0A0D9NVG3_METAN</name>
<dbReference type="InterPro" id="IPR029068">
    <property type="entry name" value="Glyas_Bleomycin-R_OHBP_Dase"/>
</dbReference>
<dbReference type="SUPFAM" id="SSF54593">
    <property type="entry name" value="Glyoxalase/Bleomycin resistance protein/Dihydroxybiphenyl dioxygenase"/>
    <property type="match status" value="1"/>
</dbReference>
<evidence type="ECO:0000313" key="4">
    <source>
        <dbReference type="Proteomes" id="UP000054544"/>
    </source>
</evidence>
<dbReference type="AlphaFoldDB" id="A0A0D9NVG3"/>
<feature type="signal peptide" evidence="1">
    <location>
        <begin position="1"/>
        <end position="23"/>
    </location>
</feature>
<feature type="domain" description="VOC" evidence="2">
    <location>
        <begin position="54"/>
        <end position="234"/>
    </location>
</feature>
<accession>A0A0D9NVG3</accession>
<dbReference type="Pfam" id="PF00903">
    <property type="entry name" value="Glyoxalase"/>
    <property type="match status" value="1"/>
</dbReference>
<feature type="chain" id="PRO_5002341722" description="VOC domain-containing protein" evidence="1">
    <location>
        <begin position="24"/>
        <end position="235"/>
    </location>
</feature>
<dbReference type="PROSITE" id="PS51819">
    <property type="entry name" value="VOC"/>
    <property type="match status" value="1"/>
</dbReference>
<evidence type="ECO:0000259" key="2">
    <source>
        <dbReference type="PROSITE" id="PS51819"/>
    </source>
</evidence>
<dbReference type="EMBL" id="KE384743">
    <property type="protein sequence ID" value="KJK76535.1"/>
    <property type="molecule type" value="Genomic_DNA"/>
</dbReference>
<gene>
    <name evidence="3" type="ORF">H634G_08123</name>
</gene>